<dbReference type="EMBL" id="ARYL01000004">
    <property type="protein sequence ID" value="KDA03681.1"/>
    <property type="molecule type" value="Genomic_DNA"/>
</dbReference>
<sequence>MIGAMFNLSDSLRSLLIVSWRRADYHAHGLVGSLRLGLTLCRPFLKRAECAVLRARLVRLEMLTRRLLVLMVLEQPLPERVVRSSHKVSAPTRKPARPARRALFTRPVFRLSDPCPRPGAARPQPPSRAAALRPRMLYLDQPLPPPEPGEYPPRPDDLIPAQALVRRAVALRDVYADPARHIARMTRRLADDLRAPEPAPILAEDLPPVVRSPRQDTHERAAILELHDIALKAVAHADTS</sequence>
<evidence type="ECO:0000313" key="1">
    <source>
        <dbReference type="EMBL" id="KDA03681.1"/>
    </source>
</evidence>
<comment type="caution">
    <text evidence="1">The sequence shown here is derived from an EMBL/GenBank/DDBJ whole genome shotgun (WGS) entry which is preliminary data.</text>
</comment>
<evidence type="ECO:0000313" key="2">
    <source>
        <dbReference type="Proteomes" id="UP000024942"/>
    </source>
</evidence>
<dbReference type="PATRIC" id="fig|1280953.3.peg.880"/>
<protein>
    <submittedName>
        <fullName evidence="1">Uncharacterized protein</fullName>
    </submittedName>
</protein>
<proteinExistence type="predicted"/>
<dbReference type="AlphaFoldDB" id="A0A059GA27"/>
<name>A0A059GA27_9PROT</name>
<keyword evidence="2" id="KW-1185">Reference proteome</keyword>
<gene>
    <name evidence="1" type="ORF">HOC_04352</name>
</gene>
<organism evidence="1 2">
    <name type="scientific">Hyphomonas oceanitis SCH89</name>
    <dbReference type="NCBI Taxonomy" id="1280953"/>
    <lineage>
        <taxon>Bacteria</taxon>
        <taxon>Pseudomonadati</taxon>
        <taxon>Pseudomonadota</taxon>
        <taxon>Alphaproteobacteria</taxon>
        <taxon>Hyphomonadales</taxon>
        <taxon>Hyphomonadaceae</taxon>
        <taxon>Hyphomonas</taxon>
    </lineage>
</organism>
<dbReference type="Proteomes" id="UP000024942">
    <property type="component" value="Unassembled WGS sequence"/>
</dbReference>
<reference evidence="1 2" key="1">
    <citation type="journal article" date="2014" name="Antonie Van Leeuwenhoek">
        <title>Hyphomonas beringensis sp. nov. and Hyphomonas chukchiensis sp. nov., isolated from surface seawater of the Bering Sea and Chukchi Sea.</title>
        <authorList>
            <person name="Li C."/>
            <person name="Lai Q."/>
            <person name="Li G."/>
            <person name="Dong C."/>
            <person name="Wang J."/>
            <person name="Liao Y."/>
            <person name="Shao Z."/>
        </authorList>
    </citation>
    <scope>NUCLEOTIDE SEQUENCE [LARGE SCALE GENOMIC DNA]</scope>
    <source>
        <strain evidence="1 2">SCH89</strain>
    </source>
</reference>
<accession>A0A059GA27</accession>